<evidence type="ECO:0000313" key="4">
    <source>
        <dbReference type="Proteomes" id="UP000702544"/>
    </source>
</evidence>
<evidence type="ECO:0000256" key="2">
    <source>
        <dbReference type="SAM" id="Phobius"/>
    </source>
</evidence>
<dbReference type="EMBL" id="JAACAK010000142">
    <property type="protein sequence ID" value="NIR76690.1"/>
    <property type="molecule type" value="Genomic_DNA"/>
</dbReference>
<keyword evidence="2" id="KW-0812">Transmembrane</keyword>
<dbReference type="Proteomes" id="UP000702544">
    <property type="component" value="Unassembled WGS sequence"/>
</dbReference>
<feature type="transmembrane region" description="Helical" evidence="2">
    <location>
        <begin position="368"/>
        <end position="391"/>
    </location>
</feature>
<name>A0AAE4ZDM5_9BACT</name>
<gene>
    <name evidence="3" type="ORF">GWO12_16545</name>
</gene>
<feature type="transmembrane region" description="Helical" evidence="2">
    <location>
        <begin position="340"/>
        <end position="362"/>
    </location>
</feature>
<comment type="caution">
    <text evidence="3">The sequence shown here is derived from an EMBL/GenBank/DDBJ whole genome shotgun (WGS) entry which is preliminary data.</text>
</comment>
<evidence type="ECO:0000313" key="3">
    <source>
        <dbReference type="EMBL" id="NIR76690.1"/>
    </source>
</evidence>
<feature type="transmembrane region" description="Helical" evidence="2">
    <location>
        <begin position="107"/>
        <end position="126"/>
    </location>
</feature>
<feature type="compositionally biased region" description="Acidic residues" evidence="1">
    <location>
        <begin position="295"/>
        <end position="304"/>
    </location>
</feature>
<protein>
    <submittedName>
        <fullName evidence="3">Uncharacterized protein</fullName>
    </submittedName>
</protein>
<proteinExistence type="predicted"/>
<keyword evidence="2" id="KW-1133">Transmembrane helix</keyword>
<evidence type="ECO:0000256" key="1">
    <source>
        <dbReference type="SAM" id="MobiDB-lite"/>
    </source>
</evidence>
<feature type="transmembrane region" description="Helical" evidence="2">
    <location>
        <begin position="41"/>
        <end position="69"/>
    </location>
</feature>
<dbReference type="AlphaFoldDB" id="A0AAE4ZDM5"/>
<reference evidence="3 4" key="1">
    <citation type="submission" date="2020-01" db="EMBL/GenBank/DDBJ databases">
        <title>Genomes assembled from Gulf of Kutch pelagic sediment metagenomes.</title>
        <authorList>
            <person name="Chandrashekar M."/>
            <person name="Mahajan M.S."/>
            <person name="Dave K.J."/>
            <person name="Vatsa P."/>
            <person name="Nathani N.M."/>
        </authorList>
    </citation>
    <scope>NUCLEOTIDE SEQUENCE [LARGE SCALE GENOMIC DNA]</scope>
    <source>
        <strain evidence="3">KS3-K002</strain>
    </source>
</reference>
<sequence length="480" mass="52889">MKTTTQEKIAIGCLTLFLLPFCAVGIGAAVATARYAVVGDWAQAALTLVFALLFGGVGFGMLGVAYYGLRRARAARELQERHPDEPWLWRTDWATGRIESSGRHRMYRAWAFAVFWNLIAFTVPIVVLPEALADGEKLALLILAFPAIGLILLGRAIYLTLRHRKYGVSVLRLATVPGVVGRALRGVILTDSWIRPADGFPVKLLCVNRVVSRSGNRRSVRETVLWEDAQRVTRAHQVGRATAIPVGFRLPADARESDASDSSDQIIWRVETSASVPGVDFGASFDVPVFRTAESEEPLTEEEATALPESEPEFRQPPASRIEVRERPQRAEIYFPAARNLGFAVGITVFFVIWTAVTFILPGLGAPIIFPIVFGLFGLLIGYAVVTAWLLTTHVIAEASGIWIRSGLLGFGGVRHIPADDIDDITLDIGSRAGNRSYYDIKIQRANGKRVYAGRAIPDRREAEWLIERMRNGLGLEGER</sequence>
<organism evidence="3 4">
    <name type="scientific">Candidatus Kutchimonas denitrificans</name>
    <dbReference type="NCBI Taxonomy" id="3056748"/>
    <lineage>
        <taxon>Bacteria</taxon>
        <taxon>Pseudomonadati</taxon>
        <taxon>Gemmatimonadota</taxon>
        <taxon>Gemmatimonadia</taxon>
        <taxon>Candidatus Palauibacterales</taxon>
        <taxon>Candidatus Palauibacteraceae</taxon>
        <taxon>Candidatus Kutchimonas</taxon>
    </lineage>
</organism>
<keyword evidence="2" id="KW-0472">Membrane</keyword>
<accession>A0AAE4ZDM5</accession>
<feature type="region of interest" description="Disordered" evidence="1">
    <location>
        <begin position="295"/>
        <end position="319"/>
    </location>
</feature>
<feature type="transmembrane region" description="Helical" evidence="2">
    <location>
        <begin position="138"/>
        <end position="158"/>
    </location>
</feature>